<protein>
    <submittedName>
        <fullName evidence="7">Galactosyldiacylglycerol synthase</fullName>
    </submittedName>
</protein>
<dbReference type="GO" id="GO:0009247">
    <property type="term" value="P:glycolipid biosynthetic process"/>
    <property type="evidence" value="ECO:0007669"/>
    <property type="project" value="InterPro"/>
</dbReference>
<evidence type="ECO:0000256" key="2">
    <source>
        <dbReference type="ARBA" id="ARBA00006962"/>
    </source>
</evidence>
<name>A0A3A6Q309_9BACL</name>
<dbReference type="EMBL" id="QXQB01000001">
    <property type="protein sequence ID" value="RJX41783.1"/>
    <property type="molecule type" value="Genomic_DNA"/>
</dbReference>
<dbReference type="PANTHER" id="PTHR43025">
    <property type="entry name" value="MONOGALACTOSYLDIACYLGLYCEROL SYNTHASE"/>
    <property type="match status" value="1"/>
</dbReference>
<reference evidence="7 8" key="1">
    <citation type="submission" date="2018-09" db="EMBL/GenBank/DDBJ databases">
        <title>Paenibacillus aracenensis nov. sp. isolated from a cave in southern Spain.</title>
        <authorList>
            <person name="Jurado V."/>
            <person name="Gutierrez-Patricio S."/>
            <person name="Gonzalez-Pimentel J.L."/>
            <person name="Miller A.Z."/>
            <person name="Laiz L."/>
            <person name="Saiz-Jimenez C."/>
        </authorList>
    </citation>
    <scope>NUCLEOTIDE SEQUENCE [LARGE SCALE GENOMIC DNA]</scope>
    <source>
        <strain evidence="7 8">JCM 19203</strain>
    </source>
</reference>
<evidence type="ECO:0000259" key="5">
    <source>
        <dbReference type="Pfam" id="PF04101"/>
    </source>
</evidence>
<proteinExistence type="inferred from homology"/>
<dbReference type="Pfam" id="PF06925">
    <property type="entry name" value="MGDG_synth"/>
    <property type="match status" value="1"/>
</dbReference>
<dbReference type="InterPro" id="IPR009695">
    <property type="entry name" value="Diacylglyc_glucosyltr_N"/>
</dbReference>
<dbReference type="OrthoDB" id="9815663at2"/>
<evidence type="ECO:0000256" key="3">
    <source>
        <dbReference type="ARBA" id="ARBA00022676"/>
    </source>
</evidence>
<comment type="caution">
    <text evidence="7">The sequence shown here is derived from an EMBL/GenBank/DDBJ whole genome shotgun (WGS) entry which is preliminary data.</text>
</comment>
<keyword evidence="3" id="KW-0328">Glycosyltransferase</keyword>
<feature type="domain" description="Diacylglycerol glucosyltransferase N-terminal" evidence="6">
    <location>
        <begin position="1"/>
        <end position="165"/>
    </location>
</feature>
<accession>A0A3A6Q309</accession>
<dbReference type="Proteomes" id="UP000267798">
    <property type="component" value="Unassembled WGS sequence"/>
</dbReference>
<gene>
    <name evidence="7" type="ORF">D3P09_01040</name>
</gene>
<keyword evidence="4" id="KW-0808">Transferase</keyword>
<dbReference type="SUPFAM" id="SSF53756">
    <property type="entry name" value="UDP-Glycosyltransferase/glycogen phosphorylase"/>
    <property type="match status" value="1"/>
</dbReference>
<evidence type="ECO:0000256" key="4">
    <source>
        <dbReference type="ARBA" id="ARBA00022679"/>
    </source>
</evidence>
<feature type="domain" description="Glycosyl transferase family 28 C-terminal" evidence="5">
    <location>
        <begin position="191"/>
        <end position="340"/>
    </location>
</feature>
<dbReference type="AlphaFoldDB" id="A0A3A6Q309"/>
<dbReference type="Pfam" id="PF04101">
    <property type="entry name" value="Glyco_tran_28_C"/>
    <property type="match status" value="1"/>
</dbReference>
<evidence type="ECO:0000313" key="8">
    <source>
        <dbReference type="Proteomes" id="UP000267798"/>
    </source>
</evidence>
<evidence type="ECO:0000256" key="1">
    <source>
        <dbReference type="ARBA" id="ARBA00004370"/>
    </source>
</evidence>
<dbReference type="Gene3D" id="3.40.50.2000">
    <property type="entry name" value="Glycogen Phosphorylase B"/>
    <property type="match status" value="1"/>
</dbReference>
<dbReference type="GO" id="GO:0016758">
    <property type="term" value="F:hexosyltransferase activity"/>
    <property type="evidence" value="ECO:0007669"/>
    <property type="project" value="InterPro"/>
</dbReference>
<dbReference type="InterPro" id="IPR007235">
    <property type="entry name" value="Glyco_trans_28_C"/>
</dbReference>
<organism evidence="7 8">
    <name type="scientific">Paenibacillus pinisoli</name>
    <dbReference type="NCBI Taxonomy" id="1276110"/>
    <lineage>
        <taxon>Bacteria</taxon>
        <taxon>Bacillati</taxon>
        <taxon>Bacillota</taxon>
        <taxon>Bacilli</taxon>
        <taxon>Bacillales</taxon>
        <taxon>Paenibacillaceae</taxon>
        <taxon>Paenibacillus</taxon>
    </lineage>
</organism>
<sequence>MQAAKAIVEASEICKPGMSVKVIDLMEWIHPRMHVIERYCFLQGVKHLPSLYGFLYQKTREATPLTALLKKFRQSSLHRLLELIQQERPTVLVSTFPPASAALSVLKEKKMTSLTAVTIITDHSDHSYWIHPHTDLYLVGSQEVGEALLKKNVPLHKIVVTGIPVRPSYNNKPSCKKQLREKLGLDPSAFVVMVMGGGFGMIKGTFIEQLKSNQFPPHVQFVFVCGRNVKLLHRMSEALEGRRNVLLKGYIDGIQDWMACADVLITKPGGLTTSEAQALQLPMMLFESTLGQELDNANYLTSKGVAVWCEEDRLPEQLQRLMDNPAMLQAMREKAGRSRQQHAAIHAVRQIMSQSAPAVKYGYV</sequence>
<comment type="similarity">
    <text evidence="2">Belongs to the glycosyltransferase 28 family.</text>
</comment>
<dbReference type="PANTHER" id="PTHR43025:SF3">
    <property type="entry name" value="MONOGALACTOSYLDIACYLGLYCEROL SYNTHASE 1, CHLOROPLASTIC"/>
    <property type="match status" value="1"/>
</dbReference>
<comment type="subcellular location">
    <subcellularLocation>
        <location evidence="1">Membrane</location>
    </subcellularLocation>
</comment>
<dbReference type="GO" id="GO:0016020">
    <property type="term" value="C:membrane"/>
    <property type="evidence" value="ECO:0007669"/>
    <property type="project" value="UniProtKB-SubCell"/>
</dbReference>
<dbReference type="InterPro" id="IPR050519">
    <property type="entry name" value="Glycosyltransf_28_UgtP"/>
</dbReference>
<evidence type="ECO:0000313" key="7">
    <source>
        <dbReference type="EMBL" id="RJX41783.1"/>
    </source>
</evidence>
<evidence type="ECO:0000259" key="6">
    <source>
        <dbReference type="Pfam" id="PF06925"/>
    </source>
</evidence>
<keyword evidence="8" id="KW-1185">Reference proteome</keyword>